<comment type="caution">
    <text evidence="1">The sequence shown here is derived from an EMBL/GenBank/DDBJ whole genome shotgun (WGS) entry which is preliminary data.</text>
</comment>
<evidence type="ECO:0000313" key="2">
    <source>
        <dbReference type="Proteomes" id="UP000640274"/>
    </source>
</evidence>
<accession>A0A934J585</accession>
<gene>
    <name evidence="1" type="ORF">JFN88_20155</name>
</gene>
<dbReference type="GO" id="GO:0009234">
    <property type="term" value="P:menaquinone biosynthetic process"/>
    <property type="evidence" value="ECO:0007669"/>
    <property type="project" value="InterPro"/>
</dbReference>
<name>A0A934J585_9BACL</name>
<protein>
    <submittedName>
        <fullName evidence="1">Heptaprenyl diphosphate synthase component 1</fullName>
    </submittedName>
</protein>
<dbReference type="RefSeq" id="WP_199021060.1">
    <property type="nucleotide sequence ID" value="NZ_JAELUP010000103.1"/>
</dbReference>
<dbReference type="EMBL" id="JAELUP010000103">
    <property type="protein sequence ID" value="MBJ6363524.1"/>
    <property type="molecule type" value="Genomic_DNA"/>
</dbReference>
<sequence length="289" mass="33517">METYRIPEMANKYINYDMIQNYTELPDFPDSRVRLLYAFLANECKNKKHSELYALAVALIQMGLDTHDLIDTDTGQKQEKAMRSRQLKVLAGDYFSSRFYHLLSQESQIDLIKKLSGAICEVNRLKMNLYMKMKLLRVTAEEYIQTCVKLKTELFDVFSGMLEEKNGLQWPALMQGFSQCEVVAGELKRIETAEQFKGSWGYWHVLQEGTEEEKRMLKEDAHEDSLTHDLVAKYDIRNHLAAQLRQAVDHVQSAARKLESDKLVQELCQIGESFLRTLPSIAPAYNEMR</sequence>
<dbReference type="InterPro" id="IPR009920">
    <property type="entry name" value="HEPPP_synth_su1"/>
</dbReference>
<evidence type="ECO:0000313" key="1">
    <source>
        <dbReference type="EMBL" id="MBJ6363524.1"/>
    </source>
</evidence>
<dbReference type="Gene3D" id="1.20.120.1450">
    <property type="match status" value="1"/>
</dbReference>
<dbReference type="Proteomes" id="UP000640274">
    <property type="component" value="Unassembled WGS sequence"/>
</dbReference>
<proteinExistence type="predicted"/>
<keyword evidence="2" id="KW-1185">Reference proteome</keyword>
<dbReference type="AlphaFoldDB" id="A0A934J585"/>
<organism evidence="1 2">
    <name type="scientific">Paenibacillus roseus</name>
    <dbReference type="NCBI Taxonomy" id="2798579"/>
    <lineage>
        <taxon>Bacteria</taxon>
        <taxon>Bacillati</taxon>
        <taxon>Bacillota</taxon>
        <taxon>Bacilli</taxon>
        <taxon>Bacillales</taxon>
        <taxon>Paenibacillaceae</taxon>
        <taxon>Paenibacillus</taxon>
    </lineage>
</organism>
<reference evidence="1" key="1">
    <citation type="submission" date="2020-12" db="EMBL/GenBank/DDBJ databases">
        <authorList>
            <person name="Huq M.A."/>
        </authorList>
    </citation>
    <scope>NUCLEOTIDE SEQUENCE</scope>
    <source>
        <strain evidence="1">MAHUQ-46</strain>
    </source>
</reference>
<dbReference type="Pfam" id="PF07307">
    <property type="entry name" value="HEPPP_synt_1"/>
    <property type="match status" value="1"/>
</dbReference>